<dbReference type="GO" id="GO:0044283">
    <property type="term" value="P:small molecule biosynthetic process"/>
    <property type="evidence" value="ECO:0007669"/>
    <property type="project" value="UniProtKB-ARBA"/>
</dbReference>
<dbReference type="Pfam" id="PF14226">
    <property type="entry name" value="DIOX_N"/>
    <property type="match status" value="1"/>
</dbReference>
<keyword evidence="2" id="KW-0408">Iron</keyword>
<evidence type="ECO:0000256" key="1">
    <source>
        <dbReference type="ARBA" id="ARBA00008056"/>
    </source>
</evidence>
<dbReference type="GO" id="GO:0016491">
    <property type="term" value="F:oxidoreductase activity"/>
    <property type="evidence" value="ECO:0007669"/>
    <property type="project" value="UniProtKB-KW"/>
</dbReference>
<keyword evidence="2" id="KW-0479">Metal-binding</keyword>
<dbReference type="Proteomes" id="UP001161017">
    <property type="component" value="Unassembled WGS sequence"/>
</dbReference>
<dbReference type="SUPFAM" id="SSF51197">
    <property type="entry name" value="Clavaminate synthase-like"/>
    <property type="match status" value="1"/>
</dbReference>
<reference evidence="4" key="1">
    <citation type="journal article" date="2023" name="Genome Biol. Evol.">
        <title>First Whole Genome Sequence and Flow Cytometry Genome Size Data for the Lichen-Forming Fungus Ramalina farinacea (Ascomycota).</title>
        <authorList>
            <person name="Llewellyn T."/>
            <person name="Mian S."/>
            <person name="Hill R."/>
            <person name="Leitch I.J."/>
            <person name="Gaya E."/>
        </authorList>
    </citation>
    <scope>NUCLEOTIDE SEQUENCE</scope>
    <source>
        <strain evidence="4">LIQ254RAFAR</strain>
    </source>
</reference>
<accession>A0AA43TT73</accession>
<sequence>MELSPIANLQTIHYGRLSDGDKDEAAKLFKAANVDGFFYLHLQGSAFAALTEDIEDVFALSKALFDLSEEEKLRYDIDMLGKLKLNGYKPVGRNFGGMSARAILSLPATVTASSGVKGNRDGFESYTVLNLLLSSLSTSLGLPPEASLTRLHRNSAPSPDILRLLHYLPQPASETGTPQTPHTDLGSLTLLCTKSPGLQVLAPHSKEWAHVLTKAGCAIVNIGDGLSLLTGNLLHSCLHRVGPPPGRAMEERYSLAYLQRTEDDVRMETLPGIKVSGIDAGSSSDGNAAEVYTSKGWLEKKFGMLRRETWKEGSEGAKILTGRADGIGV</sequence>
<keyword evidence="2" id="KW-0560">Oxidoreductase</keyword>
<dbReference type="PROSITE" id="PS51471">
    <property type="entry name" value="FE2OG_OXY"/>
    <property type="match status" value="1"/>
</dbReference>
<protein>
    <recommendedName>
        <fullName evidence="3">Fe2OG dioxygenase domain-containing protein</fullName>
    </recommendedName>
</protein>
<dbReference type="InterPro" id="IPR005123">
    <property type="entry name" value="Oxoglu/Fe-dep_dioxygenase_dom"/>
</dbReference>
<dbReference type="AlphaFoldDB" id="A0AA43TT73"/>
<feature type="domain" description="Fe2OG dioxygenase" evidence="3">
    <location>
        <begin position="158"/>
        <end position="261"/>
    </location>
</feature>
<evidence type="ECO:0000256" key="2">
    <source>
        <dbReference type="RuleBase" id="RU003682"/>
    </source>
</evidence>
<evidence type="ECO:0000259" key="3">
    <source>
        <dbReference type="PROSITE" id="PS51471"/>
    </source>
</evidence>
<evidence type="ECO:0000313" key="4">
    <source>
        <dbReference type="EMBL" id="MDI1485925.1"/>
    </source>
</evidence>
<proteinExistence type="inferred from homology"/>
<dbReference type="PANTHER" id="PTHR47990">
    <property type="entry name" value="2-OXOGLUTARATE (2OG) AND FE(II)-DEPENDENT OXYGENASE SUPERFAMILY PROTEIN-RELATED"/>
    <property type="match status" value="1"/>
</dbReference>
<gene>
    <name evidence="4" type="ORF">OHK93_004114</name>
</gene>
<dbReference type="Gene3D" id="2.60.120.330">
    <property type="entry name" value="B-lactam Antibiotic, Isopenicillin N Synthase, Chain"/>
    <property type="match status" value="1"/>
</dbReference>
<comment type="similarity">
    <text evidence="1 2">Belongs to the iron/ascorbate-dependent oxidoreductase family.</text>
</comment>
<dbReference type="Pfam" id="PF03171">
    <property type="entry name" value="2OG-FeII_Oxy"/>
    <property type="match status" value="1"/>
</dbReference>
<name>A0AA43TT73_9LECA</name>
<evidence type="ECO:0000313" key="5">
    <source>
        <dbReference type="Proteomes" id="UP001161017"/>
    </source>
</evidence>
<dbReference type="InterPro" id="IPR044861">
    <property type="entry name" value="IPNS-like_FE2OG_OXY"/>
</dbReference>
<dbReference type="InterPro" id="IPR050231">
    <property type="entry name" value="Iron_ascorbate_oxido_reductase"/>
</dbReference>
<comment type="caution">
    <text evidence="4">The sequence shown here is derived from an EMBL/GenBank/DDBJ whole genome shotgun (WGS) entry which is preliminary data.</text>
</comment>
<dbReference type="InterPro" id="IPR027443">
    <property type="entry name" value="IPNS-like_sf"/>
</dbReference>
<keyword evidence="5" id="KW-1185">Reference proteome</keyword>
<dbReference type="EMBL" id="JAPUFD010000002">
    <property type="protein sequence ID" value="MDI1485925.1"/>
    <property type="molecule type" value="Genomic_DNA"/>
</dbReference>
<organism evidence="4 5">
    <name type="scientific">Ramalina farinacea</name>
    <dbReference type="NCBI Taxonomy" id="258253"/>
    <lineage>
        <taxon>Eukaryota</taxon>
        <taxon>Fungi</taxon>
        <taxon>Dikarya</taxon>
        <taxon>Ascomycota</taxon>
        <taxon>Pezizomycotina</taxon>
        <taxon>Lecanoromycetes</taxon>
        <taxon>OSLEUM clade</taxon>
        <taxon>Lecanoromycetidae</taxon>
        <taxon>Lecanorales</taxon>
        <taxon>Lecanorineae</taxon>
        <taxon>Ramalinaceae</taxon>
        <taxon>Ramalina</taxon>
    </lineage>
</organism>
<dbReference type="InterPro" id="IPR026992">
    <property type="entry name" value="DIOX_N"/>
</dbReference>
<dbReference type="GO" id="GO:0046872">
    <property type="term" value="F:metal ion binding"/>
    <property type="evidence" value="ECO:0007669"/>
    <property type="project" value="UniProtKB-KW"/>
</dbReference>